<dbReference type="InterPro" id="IPR027417">
    <property type="entry name" value="P-loop_NTPase"/>
</dbReference>
<keyword evidence="2" id="KW-0813">Transport</keyword>
<dbReference type="GO" id="GO:0016887">
    <property type="term" value="F:ATP hydrolysis activity"/>
    <property type="evidence" value="ECO:0007669"/>
    <property type="project" value="InterPro"/>
</dbReference>
<feature type="domain" description="ABC transporter" evidence="7">
    <location>
        <begin position="134"/>
        <end position="194"/>
    </location>
</feature>
<evidence type="ECO:0000256" key="3">
    <source>
        <dbReference type="ARBA" id="ARBA00022692"/>
    </source>
</evidence>
<evidence type="ECO:0000256" key="6">
    <source>
        <dbReference type="SAM" id="MobiDB-lite"/>
    </source>
</evidence>
<dbReference type="SUPFAM" id="SSF52540">
    <property type="entry name" value="P-loop containing nucleoside triphosphate hydrolases"/>
    <property type="match status" value="1"/>
</dbReference>
<reference evidence="8 9" key="1">
    <citation type="journal article" date="2013" name="BMC Genomics">
        <title>Reconstruction of the lipid metabolism for the microalga Monoraphidium neglectum from its genome sequence reveals characteristics suitable for biofuel production.</title>
        <authorList>
            <person name="Bogen C."/>
            <person name="Al-Dilaimi A."/>
            <person name="Albersmeier A."/>
            <person name="Wichmann J."/>
            <person name="Grundmann M."/>
            <person name="Rupp O."/>
            <person name="Lauersen K.J."/>
            <person name="Blifernez-Klassen O."/>
            <person name="Kalinowski J."/>
            <person name="Goesmann A."/>
            <person name="Mussgnug J.H."/>
            <person name="Kruse O."/>
        </authorList>
    </citation>
    <scope>NUCLEOTIDE SEQUENCE [LARGE SCALE GENOMIC DNA]</scope>
    <source>
        <strain evidence="8 9">SAG 48.87</strain>
    </source>
</reference>
<dbReference type="KEGG" id="mng:MNEG_5581"/>
<evidence type="ECO:0000313" key="9">
    <source>
        <dbReference type="Proteomes" id="UP000054498"/>
    </source>
</evidence>
<dbReference type="PANTHER" id="PTHR48041:SF125">
    <property type="entry name" value="ABC TRANSPORTER G FAMILY"/>
    <property type="match status" value="1"/>
</dbReference>
<sequence>MSDPRARQRPSVEASAAERHARGSAEFVVNLGPPEPLVSYASSELPLPPPQSLAGPAGAPAAATASDGGAGASPKARPDLMASIDDDQQLTLRYSRISAYVSTNLQPPGVLDRIRTAAKGGEKGPEERQILFSVTGEILPGEVLALMGPSGSGKTSLLSVISGRAPRAVRTSGRVTVNGAKFSKQAKRRVGFVLQ</sequence>
<dbReference type="GeneID" id="25738458"/>
<comment type="subcellular location">
    <subcellularLocation>
        <location evidence="1">Membrane</location>
        <topology evidence="1">Multi-pass membrane protein</topology>
    </subcellularLocation>
</comment>
<dbReference type="RefSeq" id="XP_013901391.1">
    <property type="nucleotide sequence ID" value="XM_014045937.1"/>
</dbReference>
<name>A0A0D2MPC3_9CHLO</name>
<evidence type="ECO:0000313" key="8">
    <source>
        <dbReference type="EMBL" id="KIZ02372.1"/>
    </source>
</evidence>
<keyword evidence="9" id="KW-1185">Reference proteome</keyword>
<protein>
    <recommendedName>
        <fullName evidence="7">ABC transporter domain-containing protein</fullName>
    </recommendedName>
</protein>
<organism evidence="8 9">
    <name type="scientific">Monoraphidium neglectum</name>
    <dbReference type="NCBI Taxonomy" id="145388"/>
    <lineage>
        <taxon>Eukaryota</taxon>
        <taxon>Viridiplantae</taxon>
        <taxon>Chlorophyta</taxon>
        <taxon>core chlorophytes</taxon>
        <taxon>Chlorophyceae</taxon>
        <taxon>CS clade</taxon>
        <taxon>Sphaeropleales</taxon>
        <taxon>Selenastraceae</taxon>
        <taxon>Monoraphidium</taxon>
    </lineage>
</organism>
<dbReference type="STRING" id="145388.A0A0D2MPC3"/>
<dbReference type="Pfam" id="PF00005">
    <property type="entry name" value="ABC_tran"/>
    <property type="match status" value="1"/>
</dbReference>
<dbReference type="GO" id="GO:0016020">
    <property type="term" value="C:membrane"/>
    <property type="evidence" value="ECO:0007669"/>
    <property type="project" value="UniProtKB-SubCell"/>
</dbReference>
<dbReference type="PANTHER" id="PTHR48041">
    <property type="entry name" value="ABC TRANSPORTER G FAMILY MEMBER 28"/>
    <property type="match status" value="1"/>
</dbReference>
<accession>A0A0D2MPC3</accession>
<dbReference type="InterPro" id="IPR050352">
    <property type="entry name" value="ABCG_transporters"/>
</dbReference>
<dbReference type="GO" id="GO:0005524">
    <property type="term" value="F:ATP binding"/>
    <property type="evidence" value="ECO:0007669"/>
    <property type="project" value="InterPro"/>
</dbReference>
<dbReference type="Gene3D" id="3.40.50.300">
    <property type="entry name" value="P-loop containing nucleotide triphosphate hydrolases"/>
    <property type="match status" value="1"/>
</dbReference>
<feature type="non-terminal residue" evidence="8">
    <location>
        <position position="195"/>
    </location>
</feature>
<proteinExistence type="predicted"/>
<gene>
    <name evidence="8" type="ORF">MNEG_5581</name>
</gene>
<dbReference type="InterPro" id="IPR003439">
    <property type="entry name" value="ABC_transporter-like_ATP-bd"/>
</dbReference>
<dbReference type="GO" id="GO:0042626">
    <property type="term" value="F:ATPase-coupled transmembrane transporter activity"/>
    <property type="evidence" value="ECO:0007669"/>
    <property type="project" value="TreeGrafter"/>
</dbReference>
<keyword evidence="3" id="KW-0812">Transmembrane</keyword>
<dbReference type="Proteomes" id="UP000054498">
    <property type="component" value="Unassembled WGS sequence"/>
</dbReference>
<dbReference type="AlphaFoldDB" id="A0A0D2MPC3"/>
<evidence type="ECO:0000256" key="1">
    <source>
        <dbReference type="ARBA" id="ARBA00004141"/>
    </source>
</evidence>
<feature type="region of interest" description="Disordered" evidence="6">
    <location>
        <begin position="1"/>
        <end position="79"/>
    </location>
</feature>
<dbReference type="EMBL" id="KK101063">
    <property type="protein sequence ID" value="KIZ02372.1"/>
    <property type="molecule type" value="Genomic_DNA"/>
</dbReference>
<evidence type="ECO:0000256" key="5">
    <source>
        <dbReference type="ARBA" id="ARBA00023136"/>
    </source>
</evidence>
<evidence type="ECO:0000259" key="7">
    <source>
        <dbReference type="Pfam" id="PF00005"/>
    </source>
</evidence>
<keyword evidence="5" id="KW-0472">Membrane</keyword>
<evidence type="ECO:0000256" key="2">
    <source>
        <dbReference type="ARBA" id="ARBA00022448"/>
    </source>
</evidence>
<dbReference type="OrthoDB" id="566375at2759"/>
<evidence type="ECO:0000256" key="4">
    <source>
        <dbReference type="ARBA" id="ARBA00022989"/>
    </source>
</evidence>
<keyword evidence="4" id="KW-1133">Transmembrane helix</keyword>
<feature type="compositionally biased region" description="Low complexity" evidence="6">
    <location>
        <begin position="52"/>
        <end position="67"/>
    </location>
</feature>